<dbReference type="PROSITE" id="PS51186">
    <property type="entry name" value="GNAT"/>
    <property type="match status" value="1"/>
</dbReference>
<dbReference type="SUPFAM" id="SSF55729">
    <property type="entry name" value="Acyl-CoA N-acyltransferases (Nat)"/>
    <property type="match status" value="1"/>
</dbReference>
<keyword evidence="3" id="KW-1185">Reference proteome</keyword>
<gene>
    <name evidence="2" type="ORF">H8705_06590</name>
</gene>
<dbReference type="AlphaFoldDB" id="A0A926ENL6"/>
<evidence type="ECO:0000259" key="1">
    <source>
        <dbReference type="PROSITE" id="PS51186"/>
    </source>
</evidence>
<reference evidence="2" key="1">
    <citation type="submission" date="2020-08" db="EMBL/GenBank/DDBJ databases">
        <title>Genome public.</title>
        <authorList>
            <person name="Liu C."/>
            <person name="Sun Q."/>
        </authorList>
    </citation>
    <scope>NUCLEOTIDE SEQUENCE</scope>
    <source>
        <strain evidence="2">NSJ-64</strain>
    </source>
</reference>
<dbReference type="InterPro" id="IPR016181">
    <property type="entry name" value="Acyl_CoA_acyltransferase"/>
</dbReference>
<organism evidence="2 3">
    <name type="scientific">Youxingia wuxianensis</name>
    <dbReference type="NCBI Taxonomy" id="2763678"/>
    <lineage>
        <taxon>Bacteria</taxon>
        <taxon>Bacillati</taxon>
        <taxon>Bacillota</taxon>
        <taxon>Clostridia</taxon>
        <taxon>Eubacteriales</taxon>
        <taxon>Oscillospiraceae</taxon>
        <taxon>Youxingia</taxon>
    </lineage>
</organism>
<proteinExistence type="predicted"/>
<comment type="caution">
    <text evidence="2">The sequence shown here is derived from an EMBL/GenBank/DDBJ whole genome shotgun (WGS) entry which is preliminary data.</text>
</comment>
<sequence length="166" mass="19187">MIELRLVKSEEIQIAMEIINAAKIHLKEQGIDQWQTGYPDYACIERDIIDQKGFFVVDEESILGYLCIDYDGESAYDNMQGTWNTSENYVVVHRMAFTEKSRGKGVSSVVFRLVEELSKRKGINSFRVDTDADNKKMQHILKKNGFSYCGTIWFDNSEKIAFDKTF</sequence>
<name>A0A926ENL6_9FIRM</name>
<dbReference type="Pfam" id="PF00583">
    <property type="entry name" value="Acetyltransf_1"/>
    <property type="match status" value="1"/>
</dbReference>
<evidence type="ECO:0000313" key="2">
    <source>
        <dbReference type="EMBL" id="MBC8585248.1"/>
    </source>
</evidence>
<accession>A0A926ENL6</accession>
<protein>
    <submittedName>
        <fullName evidence="2">GNAT family N-acetyltransferase</fullName>
    </submittedName>
</protein>
<dbReference type="EMBL" id="JACRTD010000004">
    <property type="protein sequence ID" value="MBC8585248.1"/>
    <property type="molecule type" value="Genomic_DNA"/>
</dbReference>
<dbReference type="Gene3D" id="3.40.630.30">
    <property type="match status" value="1"/>
</dbReference>
<dbReference type="RefSeq" id="WP_262395032.1">
    <property type="nucleotide sequence ID" value="NZ_JACRTD010000004.1"/>
</dbReference>
<evidence type="ECO:0000313" key="3">
    <source>
        <dbReference type="Proteomes" id="UP000623678"/>
    </source>
</evidence>
<dbReference type="Proteomes" id="UP000623678">
    <property type="component" value="Unassembled WGS sequence"/>
</dbReference>
<dbReference type="InterPro" id="IPR000182">
    <property type="entry name" value="GNAT_dom"/>
</dbReference>
<feature type="domain" description="N-acetyltransferase" evidence="1">
    <location>
        <begin position="2"/>
        <end position="166"/>
    </location>
</feature>
<dbReference type="GO" id="GO:0016747">
    <property type="term" value="F:acyltransferase activity, transferring groups other than amino-acyl groups"/>
    <property type="evidence" value="ECO:0007669"/>
    <property type="project" value="InterPro"/>
</dbReference>